<gene>
    <name evidence="2" type="ORF">GCM10009096_01700</name>
</gene>
<keyword evidence="1" id="KW-0472">Membrane</keyword>
<organism evidence="2 3">
    <name type="scientific">Parasphingorhabdus litoris</name>
    <dbReference type="NCBI Taxonomy" id="394733"/>
    <lineage>
        <taxon>Bacteria</taxon>
        <taxon>Pseudomonadati</taxon>
        <taxon>Pseudomonadota</taxon>
        <taxon>Alphaproteobacteria</taxon>
        <taxon>Sphingomonadales</taxon>
        <taxon>Sphingomonadaceae</taxon>
        <taxon>Parasphingorhabdus</taxon>
    </lineage>
</organism>
<proteinExistence type="predicted"/>
<keyword evidence="1" id="KW-1133">Transmembrane helix</keyword>
<dbReference type="Proteomes" id="UP001500713">
    <property type="component" value="Unassembled WGS sequence"/>
</dbReference>
<keyword evidence="1" id="KW-0812">Transmembrane</keyword>
<feature type="transmembrane region" description="Helical" evidence="1">
    <location>
        <begin position="106"/>
        <end position="132"/>
    </location>
</feature>
<feature type="transmembrane region" description="Helical" evidence="1">
    <location>
        <begin position="15"/>
        <end position="33"/>
    </location>
</feature>
<sequence length="133" mass="14208">MLEASDQSISIARIAGPYLLVSALGFVASRQYYEQMITDTASAHPVLVNLSGAVHFVIGMVILTQHFDWSGIVQFSVTMLGVAAVAKGFVLIAFPKSTVRASGDAMVSLNLSAIGFFIAGTWYCFVGFGSFFL</sequence>
<feature type="transmembrane region" description="Helical" evidence="1">
    <location>
        <begin position="45"/>
        <end position="66"/>
    </location>
</feature>
<protein>
    <submittedName>
        <fullName evidence="2">Uncharacterized protein</fullName>
    </submittedName>
</protein>
<evidence type="ECO:0000256" key="1">
    <source>
        <dbReference type="SAM" id="Phobius"/>
    </source>
</evidence>
<name>A0ABN1A0V1_9SPHN</name>
<dbReference type="EMBL" id="BAAAEM010000002">
    <property type="protein sequence ID" value="GAA0464854.1"/>
    <property type="molecule type" value="Genomic_DNA"/>
</dbReference>
<keyword evidence="3" id="KW-1185">Reference proteome</keyword>
<comment type="caution">
    <text evidence="2">The sequence shown here is derived from an EMBL/GenBank/DDBJ whole genome shotgun (WGS) entry which is preliminary data.</text>
</comment>
<reference evidence="2 3" key="1">
    <citation type="journal article" date="2019" name="Int. J. Syst. Evol. Microbiol.">
        <title>The Global Catalogue of Microorganisms (GCM) 10K type strain sequencing project: providing services to taxonomists for standard genome sequencing and annotation.</title>
        <authorList>
            <consortium name="The Broad Institute Genomics Platform"/>
            <consortium name="The Broad Institute Genome Sequencing Center for Infectious Disease"/>
            <person name="Wu L."/>
            <person name="Ma J."/>
        </authorList>
    </citation>
    <scope>NUCLEOTIDE SEQUENCE [LARGE SCALE GENOMIC DNA]</scope>
    <source>
        <strain evidence="2 3">JCM 14162</strain>
    </source>
</reference>
<dbReference type="RefSeq" id="WP_229954271.1">
    <property type="nucleotide sequence ID" value="NZ_BAAAEM010000002.1"/>
</dbReference>
<evidence type="ECO:0000313" key="2">
    <source>
        <dbReference type="EMBL" id="GAA0464854.1"/>
    </source>
</evidence>
<evidence type="ECO:0000313" key="3">
    <source>
        <dbReference type="Proteomes" id="UP001500713"/>
    </source>
</evidence>
<feature type="transmembrane region" description="Helical" evidence="1">
    <location>
        <begin position="72"/>
        <end position="94"/>
    </location>
</feature>
<accession>A0ABN1A0V1</accession>